<keyword evidence="4" id="KW-0411">Iron-sulfur</keyword>
<dbReference type="GO" id="GO:0046872">
    <property type="term" value="F:metal ion binding"/>
    <property type="evidence" value="ECO:0007669"/>
    <property type="project" value="UniProtKB-KW"/>
</dbReference>
<evidence type="ECO:0000256" key="3">
    <source>
        <dbReference type="ARBA" id="ARBA00023004"/>
    </source>
</evidence>
<dbReference type="Pfam" id="PF02662">
    <property type="entry name" value="FlpD"/>
    <property type="match status" value="1"/>
</dbReference>
<name>A0A6C2U4L5_PONDE</name>
<organism evidence="6 7">
    <name type="scientific">Pontiella desulfatans</name>
    <dbReference type="NCBI Taxonomy" id="2750659"/>
    <lineage>
        <taxon>Bacteria</taxon>
        <taxon>Pseudomonadati</taxon>
        <taxon>Kiritimatiellota</taxon>
        <taxon>Kiritimatiellia</taxon>
        <taxon>Kiritimatiellales</taxon>
        <taxon>Pontiellaceae</taxon>
        <taxon>Pontiella</taxon>
    </lineage>
</organism>
<sequence length="135" mass="14555">MMKSNEPQPKILVFSTNSISDPGIDLAGSAHMHYSTAVQVIPLPCSSGVKPSWIVHAIKQGFDGVFVAGCGGDCAFLADCTPRTSALIKQAQELMKENDISPKRLKMSGLCSVCADNFVAHMNAFQKDLIKLEEQ</sequence>
<proteinExistence type="predicted"/>
<gene>
    <name evidence="6" type="ORF">PDESU_03043</name>
</gene>
<evidence type="ECO:0000256" key="4">
    <source>
        <dbReference type="ARBA" id="ARBA00023014"/>
    </source>
</evidence>
<reference evidence="6 7" key="1">
    <citation type="submission" date="2019-04" db="EMBL/GenBank/DDBJ databases">
        <authorList>
            <person name="Van Vliet M D."/>
        </authorList>
    </citation>
    <scope>NUCLEOTIDE SEQUENCE [LARGE SCALE GENOMIC DNA]</scope>
    <source>
        <strain evidence="6 7">F1</strain>
    </source>
</reference>
<protein>
    <recommendedName>
        <fullName evidence="5">F420-non-reducing hydrogenase iron-sulfur subunit D domain-containing protein</fullName>
    </recommendedName>
</protein>
<dbReference type="AlphaFoldDB" id="A0A6C2U4L5"/>
<dbReference type="GO" id="GO:0051536">
    <property type="term" value="F:iron-sulfur cluster binding"/>
    <property type="evidence" value="ECO:0007669"/>
    <property type="project" value="UniProtKB-KW"/>
</dbReference>
<dbReference type="Proteomes" id="UP000366872">
    <property type="component" value="Unassembled WGS sequence"/>
</dbReference>
<keyword evidence="1" id="KW-0479">Metal-binding</keyword>
<feature type="domain" description="F420-non-reducing hydrogenase iron-sulfur subunit D" evidence="5">
    <location>
        <begin position="11"/>
        <end position="132"/>
    </location>
</feature>
<evidence type="ECO:0000256" key="1">
    <source>
        <dbReference type="ARBA" id="ARBA00022723"/>
    </source>
</evidence>
<dbReference type="EMBL" id="CAAHFG010000001">
    <property type="protein sequence ID" value="VGO14481.1"/>
    <property type="molecule type" value="Genomic_DNA"/>
</dbReference>
<keyword evidence="3" id="KW-0408">Iron</keyword>
<dbReference type="RefSeq" id="WP_222847191.1">
    <property type="nucleotide sequence ID" value="NZ_CAAHFG010000001.1"/>
</dbReference>
<evidence type="ECO:0000259" key="5">
    <source>
        <dbReference type="Pfam" id="PF02662"/>
    </source>
</evidence>
<evidence type="ECO:0000256" key="2">
    <source>
        <dbReference type="ARBA" id="ARBA00023002"/>
    </source>
</evidence>
<keyword evidence="2" id="KW-0560">Oxidoreductase</keyword>
<evidence type="ECO:0000313" key="6">
    <source>
        <dbReference type="EMBL" id="VGO14481.1"/>
    </source>
</evidence>
<dbReference type="GO" id="GO:0016491">
    <property type="term" value="F:oxidoreductase activity"/>
    <property type="evidence" value="ECO:0007669"/>
    <property type="project" value="UniProtKB-KW"/>
</dbReference>
<dbReference type="InterPro" id="IPR003813">
    <property type="entry name" value="MvhD/FlpD"/>
</dbReference>
<keyword evidence="7" id="KW-1185">Reference proteome</keyword>
<accession>A0A6C2U4L5</accession>
<evidence type="ECO:0000313" key="7">
    <source>
        <dbReference type="Proteomes" id="UP000366872"/>
    </source>
</evidence>